<dbReference type="PROSITE" id="PS50932">
    <property type="entry name" value="HTH_LACI_2"/>
    <property type="match status" value="1"/>
</dbReference>
<dbReference type="GO" id="GO:0000976">
    <property type="term" value="F:transcription cis-regulatory region binding"/>
    <property type="evidence" value="ECO:0007669"/>
    <property type="project" value="TreeGrafter"/>
</dbReference>
<dbReference type="InterPro" id="IPR000843">
    <property type="entry name" value="HTH_LacI"/>
</dbReference>
<dbReference type="InterPro" id="IPR028082">
    <property type="entry name" value="Peripla_BP_I"/>
</dbReference>
<dbReference type="SUPFAM" id="SSF53822">
    <property type="entry name" value="Periplasmic binding protein-like I"/>
    <property type="match status" value="1"/>
</dbReference>
<evidence type="ECO:0000256" key="3">
    <source>
        <dbReference type="ARBA" id="ARBA00023163"/>
    </source>
</evidence>
<dbReference type="PANTHER" id="PTHR30146">
    <property type="entry name" value="LACI-RELATED TRANSCRIPTIONAL REPRESSOR"/>
    <property type="match status" value="1"/>
</dbReference>
<evidence type="ECO:0000256" key="1">
    <source>
        <dbReference type="ARBA" id="ARBA00023015"/>
    </source>
</evidence>
<evidence type="ECO:0000256" key="4">
    <source>
        <dbReference type="SAM" id="MobiDB-lite"/>
    </source>
</evidence>
<name>U2QBW2_9ACTN</name>
<dbReference type="Pfam" id="PF00356">
    <property type="entry name" value="LacI"/>
    <property type="match status" value="1"/>
</dbReference>
<feature type="region of interest" description="Disordered" evidence="4">
    <location>
        <begin position="326"/>
        <end position="347"/>
    </location>
</feature>
<accession>U2QBW2</accession>
<dbReference type="Proteomes" id="UP000017052">
    <property type="component" value="Unassembled WGS sequence"/>
</dbReference>
<evidence type="ECO:0000259" key="5">
    <source>
        <dbReference type="PROSITE" id="PS50932"/>
    </source>
</evidence>
<protein>
    <submittedName>
        <fullName evidence="6">Small molecule-binding regulator domain protein</fullName>
    </submittedName>
</protein>
<dbReference type="Gene3D" id="3.40.50.2300">
    <property type="match status" value="2"/>
</dbReference>
<organism evidence="6 7">
    <name type="scientific">Propionibacterium acidifaciens F0233</name>
    <dbReference type="NCBI Taxonomy" id="553198"/>
    <lineage>
        <taxon>Bacteria</taxon>
        <taxon>Bacillati</taxon>
        <taxon>Actinomycetota</taxon>
        <taxon>Actinomycetes</taxon>
        <taxon>Propionibacteriales</taxon>
        <taxon>Propionibacteriaceae</taxon>
        <taxon>Propionibacterium</taxon>
    </lineage>
</organism>
<dbReference type="CDD" id="cd01392">
    <property type="entry name" value="HTH_LacI"/>
    <property type="match status" value="1"/>
</dbReference>
<feature type="domain" description="HTH lacI-type" evidence="5">
    <location>
        <begin position="7"/>
        <end position="61"/>
    </location>
</feature>
<dbReference type="RefSeq" id="WP_021796844.1">
    <property type="nucleotide sequence ID" value="NZ_ACVN02000088.1"/>
</dbReference>
<dbReference type="SUPFAM" id="SSF47413">
    <property type="entry name" value="lambda repressor-like DNA-binding domains"/>
    <property type="match status" value="1"/>
</dbReference>
<dbReference type="InterPro" id="IPR046335">
    <property type="entry name" value="LacI/GalR-like_sensor"/>
</dbReference>
<dbReference type="GO" id="GO:0003700">
    <property type="term" value="F:DNA-binding transcription factor activity"/>
    <property type="evidence" value="ECO:0007669"/>
    <property type="project" value="TreeGrafter"/>
</dbReference>
<dbReference type="SMART" id="SM00354">
    <property type="entry name" value="HTH_LACI"/>
    <property type="match status" value="1"/>
</dbReference>
<dbReference type="PANTHER" id="PTHR30146:SF109">
    <property type="entry name" value="HTH-TYPE TRANSCRIPTIONAL REGULATOR GALS"/>
    <property type="match status" value="1"/>
</dbReference>
<proteinExistence type="predicted"/>
<reference evidence="6" key="1">
    <citation type="submission" date="2013-08" db="EMBL/GenBank/DDBJ databases">
        <authorList>
            <person name="Durkin A.S."/>
            <person name="Haft D.R."/>
            <person name="McCorrison J."/>
            <person name="Torralba M."/>
            <person name="Gillis M."/>
            <person name="Haft D.H."/>
            <person name="Methe B."/>
            <person name="Sutton G."/>
            <person name="Nelson K.E."/>
        </authorList>
    </citation>
    <scope>NUCLEOTIDE SEQUENCE [LARGE SCALE GENOMIC DNA]</scope>
    <source>
        <strain evidence="6">F0233</strain>
    </source>
</reference>
<keyword evidence="1" id="KW-0805">Transcription regulation</keyword>
<keyword evidence="3" id="KW-0804">Transcription</keyword>
<dbReference type="CDD" id="cd06267">
    <property type="entry name" value="PBP1_LacI_sugar_binding-like"/>
    <property type="match status" value="1"/>
</dbReference>
<dbReference type="EMBL" id="ACVN02000088">
    <property type="protein sequence ID" value="ERK60345.1"/>
    <property type="molecule type" value="Genomic_DNA"/>
</dbReference>
<sequence>MSAKRRPTQVDVARLARTSRQTVSLVVRDDPRVAPQTRSRVLSAMDELDYRPNIAARALAAHNSRFIGIILVGITNPFYADLCDALRSRCEERGLIPLVAISGRHRDSCIVCAERLVHMGVEGLTVVSPPLGAEDLDRIGTQVPTVLLTHNSGPGSVDLVHTDDETGARMATRHLLENGFEPVAHLGYDRAIPGDSAGARRRGFLAEARRAGTEPLSVDLMTTTVEDAVRGLLRAHGPGIGFCCHNDLVALEVMRVLADRAPAGGHDHGITGFDNSRIASHPAISLTSIDQRTADLADAAVELLGERIDGRTGQVDRVCAPTLVRRDSSRSRGTPDVGASPLAGNLS</sequence>
<dbReference type="GeneID" id="95360994"/>
<evidence type="ECO:0000313" key="6">
    <source>
        <dbReference type="EMBL" id="ERK60345.1"/>
    </source>
</evidence>
<keyword evidence="7" id="KW-1185">Reference proteome</keyword>
<dbReference type="InterPro" id="IPR010982">
    <property type="entry name" value="Lambda_DNA-bd_dom_sf"/>
</dbReference>
<dbReference type="Gene3D" id="1.10.260.40">
    <property type="entry name" value="lambda repressor-like DNA-binding domains"/>
    <property type="match status" value="1"/>
</dbReference>
<evidence type="ECO:0000313" key="7">
    <source>
        <dbReference type="Proteomes" id="UP000017052"/>
    </source>
</evidence>
<keyword evidence="2" id="KW-0238">DNA-binding</keyword>
<evidence type="ECO:0000256" key="2">
    <source>
        <dbReference type="ARBA" id="ARBA00023125"/>
    </source>
</evidence>
<dbReference type="Pfam" id="PF13377">
    <property type="entry name" value="Peripla_BP_3"/>
    <property type="match status" value="1"/>
</dbReference>
<gene>
    <name evidence="6" type="ORF">HMPREF0682_2963</name>
</gene>
<comment type="caution">
    <text evidence="6">The sequence shown here is derived from an EMBL/GenBank/DDBJ whole genome shotgun (WGS) entry which is preliminary data.</text>
</comment>
<dbReference type="AlphaFoldDB" id="U2QBW2"/>